<feature type="region of interest" description="Disordered" evidence="7">
    <location>
        <begin position="98"/>
        <end position="140"/>
    </location>
</feature>
<evidence type="ECO:0000256" key="3">
    <source>
        <dbReference type="ARBA" id="ARBA00022691"/>
    </source>
</evidence>
<protein>
    <recommendedName>
        <fullName evidence="1">tRNA-uridine aminocarboxypropyltransferase</fullName>
        <ecNumber evidence="1">2.5.1.25</ecNumber>
    </recommendedName>
</protein>
<evidence type="ECO:0000256" key="2">
    <source>
        <dbReference type="ARBA" id="ARBA00022679"/>
    </source>
</evidence>
<keyword evidence="3" id="KW-0949">S-adenosyl-L-methionine</keyword>
<evidence type="ECO:0000256" key="6">
    <source>
        <dbReference type="ARBA" id="ARBA00048718"/>
    </source>
</evidence>
<evidence type="ECO:0000259" key="8">
    <source>
        <dbReference type="Pfam" id="PF03942"/>
    </source>
</evidence>
<proteinExistence type="inferred from homology"/>
<dbReference type="PANTHER" id="PTHR21392">
    <property type="entry name" value="TRNA-URIDINE AMINOCARBOXYPROPYLTRANSFERASE 2"/>
    <property type="match status" value="1"/>
</dbReference>
<dbReference type="GO" id="GO:0016432">
    <property type="term" value="F:tRNA-uridine aminocarboxypropyltransferase activity"/>
    <property type="evidence" value="ECO:0007669"/>
    <property type="project" value="UniProtKB-EC"/>
</dbReference>
<keyword evidence="2" id="KW-0808">Transferase</keyword>
<evidence type="ECO:0000313" key="9">
    <source>
        <dbReference type="EMBL" id="KAK1316323.1"/>
    </source>
</evidence>
<feature type="domain" description="DTW" evidence="8">
    <location>
        <begin position="29"/>
        <end position="100"/>
    </location>
</feature>
<evidence type="ECO:0000256" key="5">
    <source>
        <dbReference type="ARBA" id="ARBA00034489"/>
    </source>
</evidence>
<reference evidence="9" key="1">
    <citation type="journal article" date="2023" name="Nat. Commun.">
        <title>Diploid and tetraploid genomes of Acorus and the evolution of monocots.</title>
        <authorList>
            <person name="Ma L."/>
            <person name="Liu K.W."/>
            <person name="Li Z."/>
            <person name="Hsiao Y.Y."/>
            <person name="Qi Y."/>
            <person name="Fu T."/>
            <person name="Tang G.D."/>
            <person name="Zhang D."/>
            <person name="Sun W.H."/>
            <person name="Liu D.K."/>
            <person name="Li Y."/>
            <person name="Chen G.Z."/>
            <person name="Liu X.D."/>
            <person name="Liao X.Y."/>
            <person name="Jiang Y.T."/>
            <person name="Yu X."/>
            <person name="Hao Y."/>
            <person name="Huang J."/>
            <person name="Zhao X.W."/>
            <person name="Ke S."/>
            <person name="Chen Y.Y."/>
            <person name="Wu W.L."/>
            <person name="Hsu J.L."/>
            <person name="Lin Y.F."/>
            <person name="Huang M.D."/>
            <person name="Li C.Y."/>
            <person name="Huang L."/>
            <person name="Wang Z.W."/>
            <person name="Zhao X."/>
            <person name="Zhong W.Y."/>
            <person name="Peng D.H."/>
            <person name="Ahmad S."/>
            <person name="Lan S."/>
            <person name="Zhang J.S."/>
            <person name="Tsai W.C."/>
            <person name="Van de Peer Y."/>
            <person name="Liu Z.J."/>
        </authorList>
    </citation>
    <scope>NUCLEOTIDE SEQUENCE</scope>
    <source>
        <strain evidence="9">CP</strain>
    </source>
</reference>
<comment type="similarity">
    <text evidence="5">Belongs to the TDD superfamily. DTWD2 family.</text>
</comment>
<accession>A0AAV9EU38</accession>
<evidence type="ECO:0000313" key="10">
    <source>
        <dbReference type="Proteomes" id="UP001180020"/>
    </source>
</evidence>
<dbReference type="InterPro" id="IPR005636">
    <property type="entry name" value="DTW"/>
</dbReference>
<dbReference type="AlphaFoldDB" id="A0AAV9EU38"/>
<dbReference type="EMBL" id="JAUJYO010000005">
    <property type="protein sequence ID" value="KAK1316323.1"/>
    <property type="molecule type" value="Genomic_DNA"/>
</dbReference>
<feature type="compositionally biased region" description="Acidic residues" evidence="7">
    <location>
        <begin position="1"/>
        <end position="10"/>
    </location>
</feature>
<evidence type="ECO:0000256" key="7">
    <source>
        <dbReference type="SAM" id="MobiDB-lite"/>
    </source>
</evidence>
<dbReference type="GO" id="GO:0008033">
    <property type="term" value="P:tRNA processing"/>
    <property type="evidence" value="ECO:0007669"/>
    <property type="project" value="UniProtKB-KW"/>
</dbReference>
<dbReference type="PANTHER" id="PTHR21392:SF0">
    <property type="entry name" value="TRNA-URIDINE AMINOCARBOXYPROPYLTRANSFERASE 2"/>
    <property type="match status" value="1"/>
</dbReference>
<evidence type="ECO:0000256" key="4">
    <source>
        <dbReference type="ARBA" id="ARBA00022694"/>
    </source>
</evidence>
<keyword evidence="4" id="KW-0819">tRNA processing</keyword>
<evidence type="ECO:0000256" key="1">
    <source>
        <dbReference type="ARBA" id="ARBA00012386"/>
    </source>
</evidence>
<comment type="catalytic activity">
    <reaction evidence="6">
        <text>a uridine in tRNA + S-adenosyl-L-methionine = a 3-[(3S)-3-amino-3-carboxypropyl]uridine in tRNA + S-methyl-5'-thioadenosine + H(+)</text>
        <dbReference type="Rhea" id="RHEA:62432"/>
        <dbReference type="Rhea" id="RHEA-COMP:13339"/>
        <dbReference type="Rhea" id="RHEA-COMP:16092"/>
        <dbReference type="ChEBI" id="CHEBI:15378"/>
        <dbReference type="ChEBI" id="CHEBI:17509"/>
        <dbReference type="ChEBI" id="CHEBI:59789"/>
        <dbReference type="ChEBI" id="CHEBI:65315"/>
        <dbReference type="ChEBI" id="CHEBI:82930"/>
        <dbReference type="EC" id="2.5.1.25"/>
    </reaction>
</comment>
<comment type="caution">
    <text evidence="9">The sequence shown here is derived from an EMBL/GenBank/DDBJ whole genome shotgun (WGS) entry which is preliminary data.</text>
</comment>
<gene>
    <name evidence="9" type="ORF">QJS10_CPA05g00843</name>
</gene>
<organism evidence="9 10">
    <name type="scientific">Acorus calamus</name>
    <name type="common">Sweet flag</name>
    <dbReference type="NCBI Taxonomy" id="4465"/>
    <lineage>
        <taxon>Eukaryota</taxon>
        <taxon>Viridiplantae</taxon>
        <taxon>Streptophyta</taxon>
        <taxon>Embryophyta</taxon>
        <taxon>Tracheophyta</taxon>
        <taxon>Spermatophyta</taxon>
        <taxon>Magnoliopsida</taxon>
        <taxon>Liliopsida</taxon>
        <taxon>Acoraceae</taxon>
        <taxon>Acorus</taxon>
    </lineage>
</organism>
<feature type="compositionally biased region" description="Low complexity" evidence="7">
    <location>
        <begin position="98"/>
        <end position="123"/>
    </location>
</feature>
<feature type="region of interest" description="Disordered" evidence="7">
    <location>
        <begin position="1"/>
        <end position="30"/>
    </location>
</feature>
<dbReference type="InterPro" id="IPR039262">
    <property type="entry name" value="DTWD2/TAPT"/>
</dbReference>
<name>A0AAV9EU38_ACOCL</name>
<keyword evidence="10" id="KW-1185">Reference proteome</keyword>
<dbReference type="Pfam" id="PF03942">
    <property type="entry name" value="DTW"/>
    <property type="match status" value="1"/>
</dbReference>
<feature type="compositionally biased region" description="Low complexity" evidence="7">
    <location>
        <begin position="14"/>
        <end position="29"/>
    </location>
</feature>
<reference evidence="9" key="2">
    <citation type="submission" date="2023-06" db="EMBL/GenBank/DDBJ databases">
        <authorList>
            <person name="Ma L."/>
            <person name="Liu K.-W."/>
            <person name="Li Z."/>
            <person name="Hsiao Y.-Y."/>
            <person name="Qi Y."/>
            <person name="Fu T."/>
            <person name="Tang G."/>
            <person name="Zhang D."/>
            <person name="Sun W.-H."/>
            <person name="Liu D.-K."/>
            <person name="Li Y."/>
            <person name="Chen G.-Z."/>
            <person name="Liu X.-D."/>
            <person name="Liao X.-Y."/>
            <person name="Jiang Y.-T."/>
            <person name="Yu X."/>
            <person name="Hao Y."/>
            <person name="Huang J."/>
            <person name="Zhao X.-W."/>
            <person name="Ke S."/>
            <person name="Chen Y.-Y."/>
            <person name="Wu W.-L."/>
            <person name="Hsu J.-L."/>
            <person name="Lin Y.-F."/>
            <person name="Huang M.-D."/>
            <person name="Li C.-Y."/>
            <person name="Huang L."/>
            <person name="Wang Z.-W."/>
            <person name="Zhao X."/>
            <person name="Zhong W.-Y."/>
            <person name="Peng D.-H."/>
            <person name="Ahmad S."/>
            <person name="Lan S."/>
            <person name="Zhang J.-S."/>
            <person name="Tsai W.-C."/>
            <person name="Van De Peer Y."/>
            <person name="Liu Z.-J."/>
        </authorList>
    </citation>
    <scope>NUCLEOTIDE SEQUENCE</scope>
    <source>
        <strain evidence="9">CP</strain>
        <tissue evidence="9">Leaves</tissue>
    </source>
</reference>
<feature type="compositionally biased region" description="Basic residues" evidence="7">
    <location>
        <begin position="131"/>
        <end position="140"/>
    </location>
</feature>
<dbReference type="Proteomes" id="UP001180020">
    <property type="component" value="Unassembled WGS sequence"/>
</dbReference>
<sequence length="140" mass="15151">MEGEDREDEPLPMLPSTSSSSESRPSGRSICTDGCDRPKSVCICAHLPPSPLPTSTTVVVLLHPHQLRQPLSTVPALRLCLLRCHLIIGRRLHPGLSPLLDSLSPSATPARSSTSSPAETTSPRLRSVGTTKKKKKQRRC</sequence>
<dbReference type="EC" id="2.5.1.25" evidence="1"/>